<protein>
    <submittedName>
        <fullName evidence="7">Na+/H+-dicarboxylate symporter</fullName>
    </submittedName>
</protein>
<sequence>MRRKKLRFGLIQKLLLAIFLGVVYGQLKFLPLIFFEIPVTISTFFSALLNFIIPLMVVAFIVMGIADLTEGAGKLLGITTGIAYVSTIIGGVSALFIVRQIFPLFINEKAANIGEMESLVKPIFEIPIEPLLDVTSGIVFAFMFGLGISYLRQHSKRHGDAIYNVFSDFSDIISYLLGHLVVPGIPIFVFGNFVNMSYSGSAFNILSVFWKVYLVILILHWVFVFIWFCIAGAYTGKSPIKLIKNQIPGYLTAAATQSSAATIPVNLSIAEKNGVSEKIRNFVIPFCATAHIIGSVMTIVSIIYAVLLLNGMPTGLDKFIPFIFTLGIAMVAAPGAPGGGIMSTLPYIGMVGLDPSGTIASLLISLYMTQDSFGTAANVSSDNAIALVIDKIYRTKLAKSDTE</sequence>
<feature type="transmembrane region" description="Helical" evidence="6">
    <location>
        <begin position="75"/>
        <end position="98"/>
    </location>
</feature>
<evidence type="ECO:0000256" key="6">
    <source>
        <dbReference type="SAM" id="Phobius"/>
    </source>
</evidence>
<feature type="transmembrane region" description="Helical" evidence="6">
    <location>
        <begin position="213"/>
        <end position="234"/>
    </location>
</feature>
<dbReference type="SUPFAM" id="SSF118215">
    <property type="entry name" value="Proton glutamate symport protein"/>
    <property type="match status" value="1"/>
</dbReference>
<dbReference type="Gene3D" id="1.10.3860.10">
    <property type="entry name" value="Sodium:dicarboxylate symporter"/>
    <property type="match status" value="1"/>
</dbReference>
<evidence type="ECO:0000256" key="3">
    <source>
        <dbReference type="ARBA" id="ARBA00022692"/>
    </source>
</evidence>
<evidence type="ECO:0000256" key="2">
    <source>
        <dbReference type="ARBA" id="ARBA00022448"/>
    </source>
</evidence>
<feature type="transmembrane region" description="Helical" evidence="6">
    <location>
        <begin position="131"/>
        <end position="151"/>
    </location>
</feature>
<evidence type="ECO:0000313" key="8">
    <source>
        <dbReference type="Proteomes" id="UP000243884"/>
    </source>
</evidence>
<feature type="transmembrane region" description="Helical" evidence="6">
    <location>
        <begin position="172"/>
        <end position="193"/>
    </location>
</feature>
<keyword evidence="3 6" id="KW-0812">Transmembrane</keyword>
<feature type="transmembrane region" description="Helical" evidence="6">
    <location>
        <begin position="41"/>
        <end position="63"/>
    </location>
</feature>
<name>A0A1W1Z3M3_9LACT</name>
<dbReference type="GO" id="GO:0005295">
    <property type="term" value="F:neutral L-amino acid:sodium symporter activity"/>
    <property type="evidence" value="ECO:0007669"/>
    <property type="project" value="TreeGrafter"/>
</dbReference>
<keyword evidence="8" id="KW-1185">Reference proteome</keyword>
<dbReference type="InterPro" id="IPR036458">
    <property type="entry name" value="Na:dicarbo_symporter_sf"/>
</dbReference>
<organism evidence="7 8">
    <name type="scientific">Aerococcus suis</name>
    <dbReference type="NCBI Taxonomy" id="371602"/>
    <lineage>
        <taxon>Bacteria</taxon>
        <taxon>Bacillati</taxon>
        <taxon>Bacillota</taxon>
        <taxon>Bacilli</taxon>
        <taxon>Lactobacillales</taxon>
        <taxon>Aerococcaceae</taxon>
        <taxon>Aerococcus</taxon>
    </lineage>
</organism>
<feature type="transmembrane region" description="Helical" evidence="6">
    <location>
        <begin position="282"/>
        <end position="307"/>
    </location>
</feature>
<dbReference type="AlphaFoldDB" id="A0A1W1Z3M3"/>
<dbReference type="EMBL" id="FWXK01000005">
    <property type="protein sequence ID" value="SMC42983.1"/>
    <property type="molecule type" value="Genomic_DNA"/>
</dbReference>
<keyword evidence="4 6" id="KW-1133">Transmembrane helix</keyword>
<dbReference type="GO" id="GO:0032329">
    <property type="term" value="P:serine transport"/>
    <property type="evidence" value="ECO:0007669"/>
    <property type="project" value="TreeGrafter"/>
</dbReference>
<dbReference type="Proteomes" id="UP000243884">
    <property type="component" value="Unassembled WGS sequence"/>
</dbReference>
<evidence type="ECO:0000256" key="5">
    <source>
        <dbReference type="ARBA" id="ARBA00023136"/>
    </source>
</evidence>
<dbReference type="InterPro" id="IPR001991">
    <property type="entry name" value="Na-dicarboxylate_symporter"/>
</dbReference>
<comment type="subcellular location">
    <subcellularLocation>
        <location evidence="1">Membrane</location>
        <topology evidence="1">Multi-pass membrane protein</topology>
    </subcellularLocation>
</comment>
<dbReference type="Pfam" id="PF00375">
    <property type="entry name" value="SDF"/>
    <property type="match status" value="1"/>
</dbReference>
<gene>
    <name evidence="7" type="ORF">SAMN04487984_1104</name>
</gene>
<reference evidence="8" key="1">
    <citation type="submission" date="2017-04" db="EMBL/GenBank/DDBJ databases">
        <authorList>
            <person name="Varghese N."/>
            <person name="Submissions S."/>
        </authorList>
    </citation>
    <scope>NUCLEOTIDE SEQUENCE [LARGE SCALE GENOMIC DNA]</scope>
    <source>
        <strain evidence="8">DSM 21500</strain>
    </source>
</reference>
<proteinExistence type="predicted"/>
<feature type="transmembrane region" description="Helical" evidence="6">
    <location>
        <begin position="319"/>
        <end position="336"/>
    </location>
</feature>
<dbReference type="GO" id="GO:0005886">
    <property type="term" value="C:plasma membrane"/>
    <property type="evidence" value="ECO:0007669"/>
    <property type="project" value="TreeGrafter"/>
</dbReference>
<evidence type="ECO:0000313" key="7">
    <source>
        <dbReference type="EMBL" id="SMC42983.1"/>
    </source>
</evidence>
<dbReference type="STRING" id="371602.SAMN04487984_1104"/>
<accession>A0A1W1Z3M3</accession>
<dbReference type="PANTHER" id="PTHR42865:SF8">
    <property type="entry name" value="SERINE_THREONINE TRANSPORTER SSTT"/>
    <property type="match status" value="1"/>
</dbReference>
<dbReference type="RefSeq" id="WP_084099227.1">
    <property type="nucleotide sequence ID" value="NZ_FWXK01000005.1"/>
</dbReference>
<evidence type="ECO:0000256" key="1">
    <source>
        <dbReference type="ARBA" id="ARBA00004141"/>
    </source>
</evidence>
<evidence type="ECO:0000256" key="4">
    <source>
        <dbReference type="ARBA" id="ARBA00022989"/>
    </source>
</evidence>
<dbReference type="OrthoDB" id="9768885at2"/>
<dbReference type="PANTHER" id="PTHR42865">
    <property type="entry name" value="PROTON/GLUTAMATE-ASPARTATE SYMPORTER"/>
    <property type="match status" value="1"/>
</dbReference>
<keyword evidence="2" id="KW-0813">Transport</keyword>
<keyword evidence="5 6" id="KW-0472">Membrane</keyword>